<accession>M7YZ84</accession>
<proteinExistence type="predicted"/>
<dbReference type="Pfam" id="PF04398">
    <property type="entry name" value="DUF538"/>
    <property type="match status" value="1"/>
</dbReference>
<evidence type="ECO:0000256" key="2">
    <source>
        <dbReference type="SAM" id="SignalP"/>
    </source>
</evidence>
<sequence length="213" mass="23030">MAIQHLLLIVFLASVLQATTYDTAYDLLEKNKFPRALLPQGVKSYVNHGGAVEVTLPASCDFNVTVAGGSHKIRFDNIVSGVIQPGSITQLGGVRIQFEWDFLAFHTVQRVGDKLRFTGSEHAATFDQSFPVSNFVQSPRNKKFHMIYSVGVSQQGLLRGAKEEKGVKASGCEVPGNLAPGPDEARGAAGVASKDEHDRLGEEYEDGVDVTPD</sequence>
<evidence type="ECO:0000256" key="1">
    <source>
        <dbReference type="SAM" id="MobiDB-lite"/>
    </source>
</evidence>
<name>M7YZ84_TRIUA</name>
<organism evidence="3">
    <name type="scientific">Triticum urartu</name>
    <name type="common">Red wild einkorn</name>
    <name type="synonym">Crithodium urartu</name>
    <dbReference type="NCBI Taxonomy" id="4572"/>
    <lineage>
        <taxon>Eukaryota</taxon>
        <taxon>Viridiplantae</taxon>
        <taxon>Streptophyta</taxon>
        <taxon>Embryophyta</taxon>
        <taxon>Tracheophyta</taxon>
        <taxon>Spermatophyta</taxon>
        <taxon>Magnoliopsida</taxon>
        <taxon>Liliopsida</taxon>
        <taxon>Poales</taxon>
        <taxon>Poaceae</taxon>
        <taxon>BOP clade</taxon>
        <taxon>Pooideae</taxon>
        <taxon>Triticodae</taxon>
        <taxon>Triticeae</taxon>
        <taxon>Triticinae</taxon>
        <taxon>Triticum</taxon>
    </lineage>
</organism>
<dbReference type="InterPro" id="IPR036758">
    <property type="entry name" value="At5g01610-like"/>
</dbReference>
<gene>
    <name evidence="3" type="ORF">TRIUR3_21025</name>
</gene>
<feature type="chain" id="PRO_5009705180" evidence="2">
    <location>
        <begin position="19"/>
        <end position="213"/>
    </location>
</feature>
<dbReference type="OMA" id="CMLEANS"/>
<dbReference type="Gene3D" id="2.30.240.10">
    <property type="entry name" value="At5g01610-like"/>
    <property type="match status" value="1"/>
</dbReference>
<dbReference type="PANTHER" id="PTHR31676">
    <property type="entry name" value="T31J12.3 PROTEIN-RELATED"/>
    <property type="match status" value="1"/>
</dbReference>
<dbReference type="SUPFAM" id="SSF141562">
    <property type="entry name" value="At5g01610-like"/>
    <property type="match status" value="1"/>
</dbReference>
<protein>
    <submittedName>
        <fullName evidence="3">Uncharacterized protein</fullName>
    </submittedName>
</protein>
<dbReference type="PANTHER" id="PTHR31676:SF14">
    <property type="entry name" value="OS03G0393600 PROTEIN"/>
    <property type="match status" value="1"/>
</dbReference>
<dbReference type="InterPro" id="IPR007493">
    <property type="entry name" value="DUF538"/>
</dbReference>
<reference evidence="3" key="1">
    <citation type="journal article" date="2013" name="Nature">
        <title>Draft genome of the wheat A-genome progenitor Triticum urartu.</title>
        <authorList>
            <person name="Ling H.Q."/>
            <person name="Zhao S."/>
            <person name="Liu D."/>
            <person name="Wang J."/>
            <person name="Sun H."/>
            <person name="Zhang C."/>
            <person name="Fan H."/>
            <person name="Li D."/>
            <person name="Dong L."/>
            <person name="Tao Y."/>
            <person name="Gao C."/>
            <person name="Wu H."/>
            <person name="Li Y."/>
            <person name="Cui Y."/>
            <person name="Guo X."/>
            <person name="Zheng S."/>
            <person name="Wang B."/>
            <person name="Yu K."/>
            <person name="Liang Q."/>
            <person name="Yang W."/>
            <person name="Lou X."/>
            <person name="Chen J."/>
            <person name="Feng M."/>
            <person name="Jian J."/>
            <person name="Zhang X."/>
            <person name="Luo G."/>
            <person name="Jiang Y."/>
            <person name="Liu J."/>
            <person name="Wang Z."/>
            <person name="Sha Y."/>
            <person name="Zhang B."/>
            <person name="Wu H."/>
            <person name="Tang D."/>
            <person name="Shen Q."/>
            <person name="Xue P."/>
            <person name="Zou S."/>
            <person name="Wang X."/>
            <person name="Liu X."/>
            <person name="Wang F."/>
            <person name="Yang Y."/>
            <person name="An X."/>
            <person name="Dong Z."/>
            <person name="Zhang K."/>
            <person name="Zhang X."/>
            <person name="Luo M.C."/>
            <person name="Dvorak J."/>
            <person name="Tong Y."/>
            <person name="Wang J."/>
            <person name="Yang H."/>
            <person name="Li Z."/>
            <person name="Wang D."/>
            <person name="Zhang A."/>
            <person name="Wang J."/>
        </authorList>
    </citation>
    <scope>NUCLEOTIDE SEQUENCE</scope>
</reference>
<dbReference type="EMBL" id="KD162368">
    <property type="protein sequence ID" value="EMS56133.1"/>
    <property type="molecule type" value="Genomic_DNA"/>
</dbReference>
<feature type="compositionally biased region" description="Acidic residues" evidence="1">
    <location>
        <begin position="203"/>
        <end position="213"/>
    </location>
</feature>
<feature type="compositionally biased region" description="Basic and acidic residues" evidence="1">
    <location>
        <begin position="193"/>
        <end position="202"/>
    </location>
</feature>
<feature type="signal peptide" evidence="2">
    <location>
        <begin position="1"/>
        <end position="18"/>
    </location>
</feature>
<dbReference type="eggNOG" id="ENOG502R3FG">
    <property type="taxonomic scope" value="Eukaryota"/>
</dbReference>
<evidence type="ECO:0000313" key="3">
    <source>
        <dbReference type="EMBL" id="EMS56133.1"/>
    </source>
</evidence>
<dbReference type="STRING" id="4572.M7YZ84"/>
<feature type="region of interest" description="Disordered" evidence="1">
    <location>
        <begin position="169"/>
        <end position="213"/>
    </location>
</feature>
<keyword evidence="2" id="KW-0732">Signal</keyword>
<dbReference type="AlphaFoldDB" id="M7YZ84"/>